<dbReference type="EMBL" id="BMQG01000003">
    <property type="protein sequence ID" value="GGM38100.1"/>
    <property type="molecule type" value="Genomic_DNA"/>
</dbReference>
<dbReference type="InterPro" id="IPR017746">
    <property type="entry name" value="Cellulose_synthase_operon_BcsQ"/>
</dbReference>
<dbReference type="Proteomes" id="UP000600547">
    <property type="component" value="Unassembled WGS sequence"/>
</dbReference>
<dbReference type="AlphaFoldDB" id="A0A8H9GLY5"/>
<protein>
    <recommendedName>
        <fullName evidence="4">Lipopolysaccharide biosynthesis protein</fullName>
    </recommendedName>
</protein>
<dbReference type="InterPro" id="IPR027417">
    <property type="entry name" value="P-loop_NTPase"/>
</dbReference>
<evidence type="ECO:0000256" key="1">
    <source>
        <dbReference type="SAM" id="MobiDB-lite"/>
    </source>
</evidence>
<organism evidence="2 3">
    <name type="scientific">Deinococcus arenae</name>
    <dbReference type="NCBI Taxonomy" id="1452751"/>
    <lineage>
        <taxon>Bacteria</taxon>
        <taxon>Thermotogati</taxon>
        <taxon>Deinococcota</taxon>
        <taxon>Deinococci</taxon>
        <taxon>Deinococcales</taxon>
        <taxon>Deinococcaceae</taxon>
        <taxon>Deinococcus</taxon>
    </lineage>
</organism>
<feature type="region of interest" description="Disordered" evidence="1">
    <location>
        <begin position="498"/>
        <end position="524"/>
    </location>
</feature>
<dbReference type="RefSeq" id="WP_110833285.1">
    <property type="nucleotide sequence ID" value="NZ_BMQG01000003.1"/>
</dbReference>
<gene>
    <name evidence="2" type="ORF">GCM10008956_13090</name>
</gene>
<dbReference type="SUPFAM" id="SSF52540">
    <property type="entry name" value="P-loop containing nucleoside triphosphate hydrolases"/>
    <property type="match status" value="1"/>
</dbReference>
<dbReference type="Pfam" id="PF06564">
    <property type="entry name" value="CBP_BcsQ"/>
    <property type="match status" value="1"/>
</dbReference>
<dbReference type="InterPro" id="IPR050445">
    <property type="entry name" value="Bact_polysacc_biosynth/exp"/>
</dbReference>
<comment type="caution">
    <text evidence="2">The sequence shown here is derived from an EMBL/GenBank/DDBJ whole genome shotgun (WGS) entry which is preliminary data.</text>
</comment>
<accession>A0A8H9GLY5</accession>
<evidence type="ECO:0000313" key="2">
    <source>
        <dbReference type="EMBL" id="GGM38100.1"/>
    </source>
</evidence>
<dbReference type="PANTHER" id="PTHR32309:SF31">
    <property type="entry name" value="CAPSULAR EXOPOLYSACCHARIDE FAMILY"/>
    <property type="match status" value="1"/>
</dbReference>
<evidence type="ECO:0000313" key="3">
    <source>
        <dbReference type="Proteomes" id="UP000600547"/>
    </source>
</evidence>
<reference evidence="3" key="1">
    <citation type="journal article" date="2019" name="Int. J. Syst. Evol. Microbiol.">
        <title>The Global Catalogue of Microorganisms (GCM) 10K type strain sequencing project: providing services to taxonomists for standard genome sequencing and annotation.</title>
        <authorList>
            <consortium name="The Broad Institute Genomics Platform"/>
            <consortium name="The Broad Institute Genome Sequencing Center for Infectious Disease"/>
            <person name="Wu L."/>
            <person name="Ma J."/>
        </authorList>
    </citation>
    <scope>NUCLEOTIDE SEQUENCE [LARGE SCALE GENOMIC DNA]</scope>
    <source>
        <strain evidence="3">JCM 31047</strain>
    </source>
</reference>
<dbReference type="Gene3D" id="3.40.50.300">
    <property type="entry name" value="P-loop containing nucleotide triphosphate hydrolases"/>
    <property type="match status" value="1"/>
</dbReference>
<evidence type="ECO:0008006" key="4">
    <source>
        <dbReference type="Google" id="ProtNLM"/>
    </source>
</evidence>
<dbReference type="PANTHER" id="PTHR32309">
    <property type="entry name" value="TYROSINE-PROTEIN KINASE"/>
    <property type="match status" value="1"/>
</dbReference>
<keyword evidence="3" id="KW-1185">Reference proteome</keyword>
<proteinExistence type="predicted"/>
<name>A0A8H9GLY5_9DEIO</name>
<sequence length="524" mass="55579">MDSGTSAARAEALDLIRVSDSVRRHLLPVSLLALTAAGLTALISRQAPPTYQASSSMVAVRSDSGNSLIDNTLVTAPTLPTGALQEALGSPEVLREIRQGLPSTTLSPAERLDLNRRLDQSRQQEGRSLTLISRLDEQRNGVYEVQARASTPGAASAFADATVRALMAWDTRRATASVTRARQSVEQRLAAITAQLGGTPRLTDRADLVASRAVLARDREQLRVLEQAAVGTLTRVGSARQPTEPSSPSPLRDALVAGVLSVLLLLPLAVLRDLARRRVRLVDDLHALNLPVLTVLPRFRPAVWHGGISSALQDARVQRQAAFLRVGSLALLPRQSLQVIAVSGVRRGDGATTVAALLAASLADWGSRVLLIEAGPLSSAQPRLWRARSDGASHPVPVAPRVDLWRQPALARLVAPPEADALREGWRQQYDVVVLDCPPAAEVADTLTLMAGASGVLLVTSAGSASQQELRQTLERARLVSANVLGFVLNRAGSGAQTLGRVPGLPATPGVSDTRPSEALPRLP</sequence>